<evidence type="ECO:0000256" key="1">
    <source>
        <dbReference type="SAM" id="MobiDB-lite"/>
    </source>
</evidence>
<comment type="caution">
    <text evidence="2">The sequence shown here is derived from an EMBL/GenBank/DDBJ whole genome shotgun (WGS) entry which is preliminary data.</text>
</comment>
<evidence type="ECO:0000313" key="3">
    <source>
        <dbReference type="Proteomes" id="UP000032545"/>
    </source>
</evidence>
<proteinExistence type="predicted"/>
<feature type="region of interest" description="Disordered" evidence="1">
    <location>
        <begin position="83"/>
        <end position="105"/>
    </location>
</feature>
<dbReference type="PATRIC" id="fig|1502723.3.peg.2061"/>
<reference evidence="2 3" key="2">
    <citation type="journal article" date="2016" name="Genome Announc.">
        <title>Permanent Draft Genome Sequences for Two Variants of Frankia sp. Strain CpI1, the First Frankia Strain Isolated from Root Nodules of Comptonia peregrina.</title>
        <authorList>
            <person name="Oshone R."/>
            <person name="Hurst S.G.IV."/>
            <person name="Abebe-Akele F."/>
            <person name="Simpson S."/>
            <person name="Morris K."/>
            <person name="Thomas W.K."/>
            <person name="Tisa L.S."/>
        </authorList>
    </citation>
    <scope>NUCLEOTIDE SEQUENCE [LARGE SCALE GENOMIC DNA]</scope>
    <source>
        <strain evidence="3">CpI1-S</strain>
    </source>
</reference>
<sequence>MTLLDGYSRKIESISRGRAAEILQLIEGGREENGVEFGVTVWKEMKGHGKLLLFETSTEFSRHLFGAALGAGVTRREGVAMDPDGFRGAVPPVNTAGLRTSAERS</sequence>
<name>A0A0D8BH50_9ACTN</name>
<reference evidence="3" key="1">
    <citation type="submission" date="2015-02" db="EMBL/GenBank/DDBJ databases">
        <title>Draft Genome of Frankia sp. CpI1-S.</title>
        <authorList>
            <person name="Oshone R.T."/>
            <person name="Ngom M."/>
            <person name="Ghodhbane-Gtari F."/>
            <person name="Gtari M."/>
            <person name="Morris K."/>
            <person name="Thomas K."/>
            <person name="Sen A."/>
            <person name="Tisa L.S."/>
        </authorList>
    </citation>
    <scope>NUCLEOTIDE SEQUENCE [LARGE SCALE GENOMIC DNA]</scope>
    <source>
        <strain evidence="3">CpI1-S</strain>
    </source>
</reference>
<evidence type="ECO:0000313" key="2">
    <source>
        <dbReference type="EMBL" id="KJE22742.1"/>
    </source>
</evidence>
<protein>
    <submittedName>
        <fullName evidence="2">Uncharacterized protein</fullName>
    </submittedName>
</protein>
<dbReference type="AlphaFoldDB" id="A0A0D8BH50"/>
<dbReference type="Proteomes" id="UP000032545">
    <property type="component" value="Unassembled WGS sequence"/>
</dbReference>
<organism evidence="2 3">
    <name type="scientific">Frankia torreyi</name>
    <dbReference type="NCBI Taxonomy" id="1856"/>
    <lineage>
        <taxon>Bacteria</taxon>
        <taxon>Bacillati</taxon>
        <taxon>Actinomycetota</taxon>
        <taxon>Actinomycetes</taxon>
        <taxon>Frankiales</taxon>
        <taxon>Frankiaceae</taxon>
        <taxon>Frankia</taxon>
    </lineage>
</organism>
<keyword evidence="3" id="KW-1185">Reference proteome</keyword>
<dbReference type="EMBL" id="JYFN01000020">
    <property type="protein sequence ID" value="KJE22742.1"/>
    <property type="molecule type" value="Genomic_DNA"/>
</dbReference>
<gene>
    <name evidence="2" type="ORF">FF36_02921</name>
</gene>
<accession>A0A0D8BH50</accession>